<dbReference type="EMBL" id="JACETU010000002">
    <property type="protein sequence ID" value="KAF7436357.1"/>
    <property type="molecule type" value="Genomic_DNA"/>
</dbReference>
<evidence type="ECO:0000256" key="2">
    <source>
        <dbReference type="ARBA" id="ARBA00004123"/>
    </source>
</evidence>
<evidence type="ECO:0000256" key="15">
    <source>
        <dbReference type="ARBA" id="ARBA00023242"/>
    </source>
</evidence>
<organism evidence="20 21">
    <name type="scientific">Pleurotus ostreatus</name>
    <name type="common">Oyster mushroom</name>
    <name type="synonym">White-rot fungus</name>
    <dbReference type="NCBI Taxonomy" id="5322"/>
    <lineage>
        <taxon>Eukaryota</taxon>
        <taxon>Fungi</taxon>
        <taxon>Dikarya</taxon>
        <taxon>Basidiomycota</taxon>
        <taxon>Agaricomycotina</taxon>
        <taxon>Agaricomycetes</taxon>
        <taxon>Agaricomycetidae</taxon>
        <taxon>Agaricales</taxon>
        <taxon>Pleurotineae</taxon>
        <taxon>Pleurotaceae</taxon>
        <taxon>Pleurotus</taxon>
    </lineage>
</organism>
<keyword evidence="7" id="KW-0158">Chromosome</keyword>
<dbReference type="GeneID" id="59373008"/>
<keyword evidence="15" id="KW-0539">Nucleus</keyword>
<dbReference type="GO" id="GO:0005634">
    <property type="term" value="C:nucleus"/>
    <property type="evidence" value="ECO:0007669"/>
    <property type="project" value="UniProtKB-SubCell"/>
</dbReference>
<dbReference type="InterPro" id="IPR000286">
    <property type="entry name" value="HDACs"/>
</dbReference>
<keyword evidence="13" id="KW-0805">Transcription regulation</keyword>
<keyword evidence="9" id="KW-0678">Repressor</keyword>
<dbReference type="Gene3D" id="3.40.800.20">
    <property type="entry name" value="Histone deacetylase domain"/>
    <property type="match status" value="1"/>
</dbReference>
<dbReference type="GO" id="GO:0046872">
    <property type="term" value="F:metal ion binding"/>
    <property type="evidence" value="ECO:0007669"/>
    <property type="project" value="UniProtKB-KW"/>
</dbReference>
<gene>
    <name evidence="20" type="ORF">PC9H_003190</name>
</gene>
<proteinExistence type="inferred from homology"/>
<keyword evidence="10" id="KW-0479">Metal-binding</keyword>
<evidence type="ECO:0000256" key="8">
    <source>
        <dbReference type="ARBA" id="ARBA00022490"/>
    </source>
</evidence>
<sequence>MATAIEVTQSPRRTALYIVSRELAKISSLLPSNPMRSIIVHSLVDALGLLAPSYSPSRRLVAVTPKRTSPSTLAMYHTQDYLDFILNPENTVDADATNLTDFGLEDDCPMFKGLSEYAPLVAGATLTAVSALVNGLSDEAICWDGGRHHAQKSHASGFCYVADCILALLALKRCPPLAGTPNRKPRIMYLDLDLHFSDAVSQAFYSTRPTGNIQVLTLSLHHSAPGFFPLSELSALSNPADASYDAATLSIPLHKGASDTTYARVWKLVEKVRDTYNPDFVVVQCGLDALAGDPCATFNWSLGTRDGSLGWCINRIHKEWSGKKLYLGGGGYHSANAARAWAYLTSIILDNPLPLDTNIPDHSGFPLYAPSFTLDVPAGNMLDENTEVYLQSVEERYEIIISSLHERLEVCSAA</sequence>
<evidence type="ECO:0000256" key="1">
    <source>
        <dbReference type="ARBA" id="ARBA00001968"/>
    </source>
</evidence>
<evidence type="ECO:0000256" key="13">
    <source>
        <dbReference type="ARBA" id="ARBA00023015"/>
    </source>
</evidence>
<dbReference type="RefSeq" id="XP_036634256.1">
    <property type="nucleotide sequence ID" value="XM_036772783.1"/>
</dbReference>
<dbReference type="InterPro" id="IPR023801">
    <property type="entry name" value="His_deacetylse_dom"/>
</dbReference>
<dbReference type="SUPFAM" id="SSF52768">
    <property type="entry name" value="Arginase/deacetylase"/>
    <property type="match status" value="1"/>
</dbReference>
<reference evidence="20" key="1">
    <citation type="submission" date="2019-07" db="EMBL/GenBank/DDBJ databases">
        <authorList>
            <person name="Palmer J.M."/>
        </authorList>
    </citation>
    <scope>NUCLEOTIDE SEQUENCE</scope>
    <source>
        <strain evidence="20">PC9</strain>
    </source>
</reference>
<evidence type="ECO:0000256" key="4">
    <source>
        <dbReference type="ARBA" id="ARBA00004496"/>
    </source>
</evidence>
<protein>
    <recommendedName>
        <fullName evidence="16">Histone deacetylase 8</fullName>
        <ecNumber evidence="6">3.5.1.98</ecNumber>
    </recommendedName>
    <alternativeName>
        <fullName evidence="17">Protein deacetylase HDAC8</fullName>
    </alternativeName>
    <alternativeName>
        <fullName evidence="18">Protein decrotonylase HDAC8</fullName>
    </alternativeName>
</protein>
<comment type="similarity">
    <text evidence="5">Belongs to the histone deacetylase family. HD type 1 subfamily.</text>
</comment>
<evidence type="ECO:0000256" key="7">
    <source>
        <dbReference type="ARBA" id="ARBA00022454"/>
    </source>
</evidence>
<dbReference type="PRINTS" id="PR01271">
    <property type="entry name" value="HISDACETLASE"/>
</dbReference>
<evidence type="ECO:0000256" key="16">
    <source>
        <dbReference type="ARBA" id="ARBA00040347"/>
    </source>
</evidence>
<dbReference type="OrthoDB" id="73273at2759"/>
<dbReference type="InterPro" id="IPR037138">
    <property type="entry name" value="His_deacetylse_dom_sf"/>
</dbReference>
<dbReference type="GO" id="GO:0141221">
    <property type="term" value="F:histone deacetylase activity, hydrolytic mechanism"/>
    <property type="evidence" value="ECO:0007669"/>
    <property type="project" value="UniProtKB-EC"/>
</dbReference>
<evidence type="ECO:0000256" key="12">
    <source>
        <dbReference type="ARBA" id="ARBA00022853"/>
    </source>
</evidence>
<comment type="caution">
    <text evidence="20">The sequence shown here is derived from an EMBL/GenBank/DDBJ whole genome shotgun (WGS) entry which is preliminary data.</text>
</comment>
<evidence type="ECO:0000256" key="10">
    <source>
        <dbReference type="ARBA" id="ARBA00022723"/>
    </source>
</evidence>
<dbReference type="AlphaFoldDB" id="A0A8H7DV21"/>
<evidence type="ECO:0000256" key="18">
    <source>
        <dbReference type="ARBA" id="ARBA00042783"/>
    </source>
</evidence>
<dbReference type="EC" id="3.5.1.98" evidence="6"/>
<evidence type="ECO:0000256" key="3">
    <source>
        <dbReference type="ARBA" id="ARBA00004286"/>
    </source>
</evidence>
<evidence type="ECO:0000256" key="11">
    <source>
        <dbReference type="ARBA" id="ARBA00022801"/>
    </source>
</evidence>
<keyword evidence="14" id="KW-0804">Transcription</keyword>
<dbReference type="InterPro" id="IPR003084">
    <property type="entry name" value="HDAC_I/II"/>
</dbReference>
<comment type="cofactor">
    <cofactor evidence="1">
        <name>a divalent metal cation</name>
        <dbReference type="ChEBI" id="CHEBI:60240"/>
    </cofactor>
</comment>
<name>A0A8H7DV21_PLEOS</name>
<dbReference type="VEuPathDB" id="FungiDB:PC9H_003190"/>
<evidence type="ECO:0000256" key="5">
    <source>
        <dbReference type="ARBA" id="ARBA00006457"/>
    </source>
</evidence>
<dbReference type="GO" id="GO:0031507">
    <property type="term" value="P:heterochromatin formation"/>
    <property type="evidence" value="ECO:0007669"/>
    <property type="project" value="TreeGrafter"/>
</dbReference>
<dbReference type="Proteomes" id="UP000623687">
    <property type="component" value="Unassembled WGS sequence"/>
</dbReference>
<evidence type="ECO:0000259" key="19">
    <source>
        <dbReference type="Pfam" id="PF00850"/>
    </source>
</evidence>
<dbReference type="PANTHER" id="PTHR10625:SF14">
    <property type="entry name" value="HISTONE DEACETYLASE 8"/>
    <property type="match status" value="1"/>
</dbReference>
<dbReference type="GO" id="GO:0005737">
    <property type="term" value="C:cytoplasm"/>
    <property type="evidence" value="ECO:0007669"/>
    <property type="project" value="UniProtKB-SubCell"/>
</dbReference>
<dbReference type="InterPro" id="IPR023696">
    <property type="entry name" value="Ureohydrolase_dom_sf"/>
</dbReference>
<evidence type="ECO:0000313" key="20">
    <source>
        <dbReference type="EMBL" id="KAF7436357.1"/>
    </source>
</evidence>
<evidence type="ECO:0000313" key="21">
    <source>
        <dbReference type="Proteomes" id="UP000623687"/>
    </source>
</evidence>
<dbReference type="PRINTS" id="PR01270">
    <property type="entry name" value="HDASUPER"/>
</dbReference>
<evidence type="ECO:0000256" key="9">
    <source>
        <dbReference type="ARBA" id="ARBA00022491"/>
    </source>
</evidence>
<comment type="subcellular location">
    <subcellularLocation>
        <location evidence="3">Chromosome</location>
    </subcellularLocation>
    <subcellularLocation>
        <location evidence="4">Cytoplasm</location>
    </subcellularLocation>
    <subcellularLocation>
        <location evidence="2">Nucleus</location>
    </subcellularLocation>
</comment>
<evidence type="ECO:0000256" key="14">
    <source>
        <dbReference type="ARBA" id="ARBA00023163"/>
    </source>
</evidence>
<feature type="domain" description="Histone deacetylase" evidence="19">
    <location>
        <begin position="31"/>
        <end position="347"/>
    </location>
</feature>
<dbReference type="PANTHER" id="PTHR10625">
    <property type="entry name" value="HISTONE DEACETYLASE HDAC1-RELATED"/>
    <property type="match status" value="1"/>
</dbReference>
<keyword evidence="8" id="KW-0963">Cytoplasm</keyword>
<dbReference type="Pfam" id="PF00850">
    <property type="entry name" value="Hist_deacetyl"/>
    <property type="match status" value="1"/>
</dbReference>
<evidence type="ECO:0000256" key="6">
    <source>
        <dbReference type="ARBA" id="ARBA00012111"/>
    </source>
</evidence>
<dbReference type="GO" id="GO:0005694">
    <property type="term" value="C:chromosome"/>
    <property type="evidence" value="ECO:0007669"/>
    <property type="project" value="UniProtKB-SubCell"/>
</dbReference>
<keyword evidence="11" id="KW-0378">Hydrolase</keyword>
<accession>A0A8H7DV21</accession>
<keyword evidence="12" id="KW-0156">Chromatin regulator</keyword>
<evidence type="ECO:0000256" key="17">
    <source>
        <dbReference type="ARBA" id="ARBA00041964"/>
    </source>
</evidence>
<keyword evidence="21" id="KW-1185">Reference proteome</keyword>